<gene>
    <name evidence="2" type="ORF">PR048_002430</name>
</gene>
<keyword evidence="3" id="KW-1185">Reference proteome</keyword>
<evidence type="ECO:0000313" key="2">
    <source>
        <dbReference type="EMBL" id="KAJ8897084.1"/>
    </source>
</evidence>
<reference evidence="2 3" key="1">
    <citation type="submission" date="2023-02" db="EMBL/GenBank/DDBJ databases">
        <title>LHISI_Scaffold_Assembly.</title>
        <authorList>
            <person name="Stuart O.P."/>
            <person name="Cleave R."/>
            <person name="Magrath M.J.L."/>
            <person name="Mikheyev A.S."/>
        </authorList>
    </citation>
    <scope>NUCLEOTIDE SEQUENCE [LARGE SCALE GENOMIC DNA]</scope>
    <source>
        <strain evidence="2">Daus_M_001</strain>
        <tissue evidence="2">Leg muscle</tissue>
    </source>
</reference>
<organism evidence="2 3">
    <name type="scientific">Dryococelus australis</name>
    <dbReference type="NCBI Taxonomy" id="614101"/>
    <lineage>
        <taxon>Eukaryota</taxon>
        <taxon>Metazoa</taxon>
        <taxon>Ecdysozoa</taxon>
        <taxon>Arthropoda</taxon>
        <taxon>Hexapoda</taxon>
        <taxon>Insecta</taxon>
        <taxon>Pterygota</taxon>
        <taxon>Neoptera</taxon>
        <taxon>Polyneoptera</taxon>
        <taxon>Phasmatodea</taxon>
        <taxon>Verophasmatodea</taxon>
        <taxon>Anareolatae</taxon>
        <taxon>Phasmatidae</taxon>
        <taxon>Eurycanthinae</taxon>
        <taxon>Dryococelus</taxon>
    </lineage>
</organism>
<dbReference type="EMBL" id="JARBHB010000001">
    <property type="protein sequence ID" value="KAJ8897084.1"/>
    <property type="molecule type" value="Genomic_DNA"/>
</dbReference>
<dbReference type="Proteomes" id="UP001159363">
    <property type="component" value="Chromosome 1"/>
</dbReference>
<sequence length="825" mass="92389">MQRRGKREIAEKTRRSAVSSGTIPTYENPEGPVSAISPVLQSKRETVCGERTTKLGSSMSCVRETAAYTQAWTPGLAKASRSRSCEDGGTTAGRSATHTLSLNFINSNGRYSQYLHTFLLTETQKLHSAQKNFGVNAAFTCASSAVIYRISARRGEKNSLRVRWYGPPRMISMLCLGDPDRHQCRSSCTSISVSKDTTASTTLTEALWIHLGRRPTTPITYAHQELATGTAPKLVPALGKRQGEGSSSLGMPRHFNDLWTHTISVAAGDAARKIKGMSTKHTCYAYQGACRFQHWVSRVFETSEECSGLMMSFHSDGLRVRRICRVKTSGYKRHRLKANEKRSACRENWAAEEIRAVKRKGNVCTGGSNFWTCTARTMTSHIVQPVKRIRTQRRNDNVLKRRWPVAALRDCNSRYNPLFHFCILGYSVLWPNRNIPRIRHVHHTKDISTITSTSPGARAGIPAAIRAAMEDSYYKSAVHVLAFGTLGGCTFDEFKLDRLDDKSTIHMCATSELKICRWRTGARTLDLRLQVHQTTQKLLQTPPFKKFTRKDETTRKPIFPLSYRLAHESTPQQACQLQMYEMHGIRWDERNIPYKKIQAVLDSAITCVYPVYCMCLEVDFVEYAQDGKYRLANDSEGSKETVTILFITQVAESGVFGRTEKFSPSPEEGGGESPNFPSPSFPNIWEGSLCGPILSVPPRPRVGDPDRPRPLTCHTFVFIGGPVRQAGVPSKSSLKSNFNDRSSPLAIDLEMGLRIKQNEAKTTKVILDLSKSANSNTPFDLCSFGRCYMLFTVESMRFVPAKMLLTCKDAVISARPRISLCRLRL</sequence>
<evidence type="ECO:0000313" key="3">
    <source>
        <dbReference type="Proteomes" id="UP001159363"/>
    </source>
</evidence>
<comment type="caution">
    <text evidence="2">The sequence shown here is derived from an EMBL/GenBank/DDBJ whole genome shotgun (WGS) entry which is preliminary data.</text>
</comment>
<feature type="region of interest" description="Disordered" evidence="1">
    <location>
        <begin position="657"/>
        <end position="678"/>
    </location>
</feature>
<protein>
    <submittedName>
        <fullName evidence="2">Uncharacterized protein</fullName>
    </submittedName>
</protein>
<evidence type="ECO:0000256" key="1">
    <source>
        <dbReference type="SAM" id="MobiDB-lite"/>
    </source>
</evidence>
<name>A0ABQ9ILK4_9NEOP</name>
<feature type="region of interest" description="Disordered" evidence="1">
    <location>
        <begin position="1"/>
        <end position="33"/>
    </location>
</feature>
<proteinExistence type="predicted"/>
<feature type="compositionally biased region" description="Polar residues" evidence="1">
    <location>
        <begin position="16"/>
        <end position="25"/>
    </location>
</feature>
<accession>A0ABQ9ILK4</accession>